<name>A0A402ANA9_9CHLR</name>
<dbReference type="EMBL" id="BIFS01000001">
    <property type="protein sequence ID" value="GCE20643.1"/>
    <property type="molecule type" value="Genomic_DNA"/>
</dbReference>
<evidence type="ECO:0000313" key="2">
    <source>
        <dbReference type="Proteomes" id="UP000287188"/>
    </source>
</evidence>
<organism evidence="1 2">
    <name type="scientific">Dictyobacter kobayashii</name>
    <dbReference type="NCBI Taxonomy" id="2014872"/>
    <lineage>
        <taxon>Bacteria</taxon>
        <taxon>Bacillati</taxon>
        <taxon>Chloroflexota</taxon>
        <taxon>Ktedonobacteria</taxon>
        <taxon>Ktedonobacterales</taxon>
        <taxon>Dictyobacteraceae</taxon>
        <taxon>Dictyobacter</taxon>
    </lineage>
</organism>
<gene>
    <name evidence="1" type="ORF">KDK_44430</name>
</gene>
<dbReference type="Proteomes" id="UP000287188">
    <property type="component" value="Unassembled WGS sequence"/>
</dbReference>
<accession>A0A402ANA9</accession>
<sequence>MAGRKVTGSVQAQNPPRLICCGRLESVIKSWRIRMWKTLDVDVAGDIVREIERHEEA</sequence>
<protein>
    <submittedName>
        <fullName evidence="1">Uncharacterized protein</fullName>
    </submittedName>
</protein>
<dbReference type="AlphaFoldDB" id="A0A402ANA9"/>
<keyword evidence="2" id="KW-1185">Reference proteome</keyword>
<reference evidence="2" key="1">
    <citation type="submission" date="2018-12" db="EMBL/GenBank/DDBJ databases">
        <title>Tengunoibacter tsumagoiensis gen. nov., sp. nov., Dictyobacter kobayashii sp. nov., D. alpinus sp. nov., and D. joshuensis sp. nov. and description of Dictyobacteraceae fam. nov. within the order Ktedonobacterales isolated from Tengu-no-mugimeshi.</title>
        <authorList>
            <person name="Wang C.M."/>
            <person name="Zheng Y."/>
            <person name="Sakai Y."/>
            <person name="Toyoda A."/>
            <person name="Minakuchi Y."/>
            <person name="Abe K."/>
            <person name="Yokota A."/>
            <person name="Yabe S."/>
        </authorList>
    </citation>
    <scope>NUCLEOTIDE SEQUENCE [LARGE SCALE GENOMIC DNA]</scope>
    <source>
        <strain evidence="2">Uno11</strain>
    </source>
</reference>
<proteinExistence type="predicted"/>
<comment type="caution">
    <text evidence="1">The sequence shown here is derived from an EMBL/GenBank/DDBJ whole genome shotgun (WGS) entry which is preliminary data.</text>
</comment>
<evidence type="ECO:0000313" key="1">
    <source>
        <dbReference type="EMBL" id="GCE20643.1"/>
    </source>
</evidence>